<dbReference type="InterPro" id="IPR001757">
    <property type="entry name" value="P_typ_ATPase"/>
</dbReference>
<dbReference type="Pfam" id="PF23143">
    <property type="entry name" value="2TM_P5A-ATPase"/>
    <property type="match status" value="1"/>
</dbReference>
<dbReference type="InterPro" id="IPR006544">
    <property type="entry name" value="P-type_TPase_V"/>
</dbReference>
<dbReference type="AlphaFoldDB" id="A0A9Q1HB43"/>
<dbReference type="Gene3D" id="3.40.1110.10">
    <property type="entry name" value="Calcium-transporting ATPase, cytoplasmic domain N"/>
    <property type="match status" value="1"/>
</dbReference>
<comment type="caution">
    <text evidence="14">The sequence shown here is derived from an EMBL/GenBank/DDBJ whole genome shotgun (WGS) entry which is preliminary data.</text>
</comment>
<dbReference type="PANTHER" id="PTHR45630:SF7">
    <property type="entry name" value="ENDOPLASMIC RETICULUM TRANSMEMBRANE HELIX TRANSLOCASE"/>
    <property type="match status" value="1"/>
</dbReference>
<dbReference type="InterPro" id="IPR057255">
    <property type="entry name" value="2TM_P5A-ATPase"/>
</dbReference>
<proteinExistence type="inferred from homology"/>
<feature type="transmembrane region" description="Helical" evidence="11">
    <location>
        <begin position="20"/>
        <end position="41"/>
    </location>
</feature>
<dbReference type="FunFam" id="2.70.150.10:FF:000015">
    <property type="entry name" value="Cation-transporting ATPase"/>
    <property type="match status" value="1"/>
</dbReference>
<name>A0A9Q1HB43_HOLLE</name>
<evidence type="ECO:0000313" key="15">
    <source>
        <dbReference type="Proteomes" id="UP001152320"/>
    </source>
</evidence>
<keyword evidence="6" id="KW-0067">ATP-binding</keyword>
<keyword evidence="7" id="KW-0460">Magnesium</keyword>
<dbReference type="GO" id="GO:0140569">
    <property type="term" value="P:extraction of mislocalized protein from ER membrane"/>
    <property type="evidence" value="ECO:0007669"/>
    <property type="project" value="TreeGrafter"/>
</dbReference>
<evidence type="ECO:0000256" key="9">
    <source>
        <dbReference type="ARBA" id="ARBA00022989"/>
    </source>
</evidence>
<evidence type="ECO:0000256" key="6">
    <source>
        <dbReference type="ARBA" id="ARBA00022840"/>
    </source>
</evidence>
<evidence type="ECO:0000259" key="13">
    <source>
        <dbReference type="Pfam" id="PF23143"/>
    </source>
</evidence>
<comment type="subcellular location">
    <subcellularLocation>
        <location evidence="1">Membrane</location>
        <topology evidence="1">Multi-pass membrane protein</topology>
    </subcellularLocation>
</comment>
<dbReference type="SUPFAM" id="SSF81653">
    <property type="entry name" value="Calcium ATPase, transduction domain A"/>
    <property type="match status" value="1"/>
</dbReference>
<reference evidence="14" key="1">
    <citation type="submission" date="2021-10" db="EMBL/GenBank/DDBJ databases">
        <title>Tropical sea cucumber genome reveals ecological adaptation and Cuvierian tubules defense mechanism.</title>
        <authorList>
            <person name="Chen T."/>
        </authorList>
    </citation>
    <scope>NUCLEOTIDE SEQUENCE</scope>
    <source>
        <strain evidence="14">Nanhai2018</strain>
        <tissue evidence="14">Muscle</tissue>
    </source>
</reference>
<keyword evidence="15" id="KW-1185">Reference proteome</keyword>
<dbReference type="OrthoDB" id="48943at2759"/>
<dbReference type="GO" id="GO:0016887">
    <property type="term" value="F:ATP hydrolysis activity"/>
    <property type="evidence" value="ECO:0007669"/>
    <property type="project" value="InterPro"/>
</dbReference>
<dbReference type="PROSITE" id="PS00154">
    <property type="entry name" value="ATPASE_E1_E2"/>
    <property type="match status" value="1"/>
</dbReference>
<dbReference type="NCBIfam" id="TIGR01657">
    <property type="entry name" value="P-ATPase-V"/>
    <property type="match status" value="1"/>
</dbReference>
<dbReference type="PANTHER" id="PTHR45630">
    <property type="entry name" value="CATION-TRANSPORTING ATPASE-RELATED"/>
    <property type="match status" value="1"/>
</dbReference>
<dbReference type="GO" id="GO:0005524">
    <property type="term" value="F:ATP binding"/>
    <property type="evidence" value="ECO:0007669"/>
    <property type="project" value="UniProtKB-KW"/>
</dbReference>
<keyword evidence="9 11" id="KW-1133">Transmembrane helix</keyword>
<feature type="transmembrane region" description="Helical" evidence="11">
    <location>
        <begin position="403"/>
        <end position="422"/>
    </location>
</feature>
<gene>
    <name evidence="14" type="ORF">HOLleu_16381</name>
</gene>
<protein>
    <submittedName>
        <fullName evidence="14">Manganese-transporting ATPase 13A1</fullName>
    </submittedName>
</protein>
<dbReference type="GO" id="GO:0006874">
    <property type="term" value="P:intracellular calcium ion homeostasis"/>
    <property type="evidence" value="ECO:0007669"/>
    <property type="project" value="TreeGrafter"/>
</dbReference>
<dbReference type="InterPro" id="IPR023298">
    <property type="entry name" value="ATPase_P-typ_TM_dom_sf"/>
</dbReference>
<dbReference type="GO" id="GO:0046872">
    <property type="term" value="F:metal ion binding"/>
    <property type="evidence" value="ECO:0007669"/>
    <property type="project" value="UniProtKB-KW"/>
</dbReference>
<evidence type="ECO:0000256" key="2">
    <source>
        <dbReference type="ARBA" id="ARBA00006000"/>
    </source>
</evidence>
<evidence type="ECO:0000256" key="1">
    <source>
        <dbReference type="ARBA" id="ARBA00004141"/>
    </source>
</evidence>
<dbReference type="GO" id="GO:0015662">
    <property type="term" value="F:P-type ion transporter activity"/>
    <property type="evidence" value="ECO:0007669"/>
    <property type="project" value="TreeGrafter"/>
</dbReference>
<dbReference type="GO" id="GO:0005789">
    <property type="term" value="C:endoplasmic reticulum membrane"/>
    <property type="evidence" value="ECO:0007669"/>
    <property type="project" value="TreeGrafter"/>
</dbReference>
<comment type="similarity">
    <text evidence="2">Belongs to the cation transport ATPase (P-type) (TC 3.A.3) family. Type V subfamily.</text>
</comment>
<feature type="domain" description="P-type ATPase A" evidence="12">
    <location>
        <begin position="261"/>
        <end position="385"/>
    </location>
</feature>
<dbReference type="EMBL" id="JAIZAY010000007">
    <property type="protein sequence ID" value="KAJ8038836.1"/>
    <property type="molecule type" value="Genomic_DNA"/>
</dbReference>
<dbReference type="Pfam" id="PF13246">
    <property type="entry name" value="Cation_ATPase"/>
    <property type="match status" value="1"/>
</dbReference>
<evidence type="ECO:0000256" key="3">
    <source>
        <dbReference type="ARBA" id="ARBA00022692"/>
    </source>
</evidence>
<keyword evidence="5" id="KW-0547">Nucleotide-binding</keyword>
<dbReference type="InterPro" id="IPR023299">
    <property type="entry name" value="ATPase_P-typ_cyto_dom_N"/>
</dbReference>
<dbReference type="InterPro" id="IPR018303">
    <property type="entry name" value="ATPase_P-typ_P_site"/>
</dbReference>
<evidence type="ECO:0000313" key="14">
    <source>
        <dbReference type="EMBL" id="KAJ8038836.1"/>
    </source>
</evidence>
<keyword evidence="4" id="KW-0479">Metal-binding</keyword>
<dbReference type="Pfam" id="PF00122">
    <property type="entry name" value="E1-E2_ATPase"/>
    <property type="match status" value="1"/>
</dbReference>
<evidence type="ECO:0000256" key="10">
    <source>
        <dbReference type="ARBA" id="ARBA00023136"/>
    </source>
</evidence>
<dbReference type="Proteomes" id="UP001152320">
    <property type="component" value="Chromosome 7"/>
</dbReference>
<evidence type="ECO:0000259" key="12">
    <source>
        <dbReference type="Pfam" id="PF00122"/>
    </source>
</evidence>
<accession>A0A9Q1HB43</accession>
<evidence type="ECO:0000256" key="5">
    <source>
        <dbReference type="ARBA" id="ARBA00022741"/>
    </source>
</evidence>
<keyword evidence="10 11" id="KW-0472">Membrane</keyword>
<keyword evidence="3 11" id="KW-0812">Transmembrane</keyword>
<dbReference type="Gene3D" id="2.70.150.10">
    <property type="entry name" value="Calcium-transporting ATPase, cytoplasmic transduction domain A"/>
    <property type="match status" value="1"/>
</dbReference>
<dbReference type="GO" id="GO:0019829">
    <property type="term" value="F:ATPase-coupled monoatomic cation transmembrane transporter activity"/>
    <property type="evidence" value="ECO:0007669"/>
    <property type="project" value="TreeGrafter"/>
</dbReference>
<feature type="transmembrane region" description="Helical" evidence="11">
    <location>
        <begin position="53"/>
        <end position="75"/>
    </location>
</feature>
<keyword evidence="8" id="KW-1278">Translocase</keyword>
<feature type="domain" description="P5A-ATPase transmembrane helical hairpin" evidence="13">
    <location>
        <begin position="18"/>
        <end position="86"/>
    </location>
</feature>
<evidence type="ECO:0000256" key="4">
    <source>
        <dbReference type="ARBA" id="ARBA00022723"/>
    </source>
</evidence>
<evidence type="ECO:0000256" key="7">
    <source>
        <dbReference type="ARBA" id="ARBA00022842"/>
    </source>
</evidence>
<dbReference type="SUPFAM" id="SSF81660">
    <property type="entry name" value="Metal cation-transporting ATPase, ATP-binding domain N"/>
    <property type="match status" value="1"/>
</dbReference>
<sequence>MAPPVNEEIESLSFHNRRPLLFHGYIFPFILLYLVWLYQWILVYGVWDYFEAGLIAFAVIGCVQILVCLFCHWSVHVLCSLTCTKVPNPKDAGWVKVVPTANNGYPEIVQLHKDKDADSKEEVIWFEFQKTKYIYDHEEKKQFQAVAFPVDYKFKRYLEWKGYVDAEEDGIDRVAKAKRQYGDNGMVLEPPKFAELFKERATAPFFVFQVFCVALWCLDEYWYYSLFTLFMLVTFEATLVHQQLRNLSEIRKMGNKPFNILVYRNKRWRHIMSNELVAGDLCSIGRSNNDNPVPCDMLLLRGSLIVDESMLTGESVPQMKESIESREAEDQLDVTTDSKLHVIFGGTKVVQHTPPVKGSVMRATDNGCVGYVLRTGFNTSQGKLLRTILYGVKRVTANNLETFLFILFLLIFAIAAASYVWIEGTRDPDRNKYKLFLECTLILTSVVPPELPIELSLAVNSSLLALTKLGVYCTEPFRIPFAGKIDVCCFDKTGTLTSDNLVVEGVAGLPSVAKSQSSDKGKERVNGKLCKIEDVPVSTVQVLATCHSLAQLEDQLVGDPLEKATLQAVDWNLTKGDVLIPNKYKSKPLKIIQRFHFQSALKRMSVICSMQESSTSNTYMVTVKGAPETLKPMFKKDHLPDDFDAVHSEMSRQGARVLALGHRILGNLESAQVMCPNLFGIKIYW</sequence>
<evidence type="ECO:0000256" key="11">
    <source>
        <dbReference type="SAM" id="Phobius"/>
    </source>
</evidence>
<dbReference type="InterPro" id="IPR059000">
    <property type="entry name" value="ATPase_P-type_domA"/>
</dbReference>
<evidence type="ECO:0000256" key="8">
    <source>
        <dbReference type="ARBA" id="ARBA00022967"/>
    </source>
</evidence>
<organism evidence="14 15">
    <name type="scientific">Holothuria leucospilota</name>
    <name type="common">Black long sea cucumber</name>
    <name type="synonym">Mertensiothuria leucospilota</name>
    <dbReference type="NCBI Taxonomy" id="206669"/>
    <lineage>
        <taxon>Eukaryota</taxon>
        <taxon>Metazoa</taxon>
        <taxon>Echinodermata</taxon>
        <taxon>Eleutherozoa</taxon>
        <taxon>Echinozoa</taxon>
        <taxon>Holothuroidea</taxon>
        <taxon>Aspidochirotacea</taxon>
        <taxon>Aspidochirotida</taxon>
        <taxon>Holothuriidae</taxon>
        <taxon>Holothuria</taxon>
    </lineage>
</organism>
<dbReference type="PRINTS" id="PR00119">
    <property type="entry name" value="CATATPASE"/>
</dbReference>
<dbReference type="GO" id="GO:0140567">
    <property type="term" value="F:membrane protein dislocase activity"/>
    <property type="evidence" value="ECO:0007669"/>
    <property type="project" value="TreeGrafter"/>
</dbReference>
<dbReference type="InterPro" id="IPR008250">
    <property type="entry name" value="ATPase_P-typ_transduc_dom_A_sf"/>
</dbReference>
<dbReference type="SUPFAM" id="SSF81665">
    <property type="entry name" value="Calcium ATPase, transmembrane domain M"/>
    <property type="match status" value="1"/>
</dbReference>
<dbReference type="NCBIfam" id="TIGR01494">
    <property type="entry name" value="ATPase_P-type"/>
    <property type="match status" value="1"/>
</dbReference>